<keyword evidence="8" id="KW-0375">Hydrogen ion transport</keyword>
<dbReference type="InterPro" id="IPR023011">
    <property type="entry name" value="ATP_synth_F0_asu_AS"/>
</dbReference>
<dbReference type="GeneID" id="74895801"/>
<keyword evidence="9 14" id="KW-1133">Transmembrane helix</keyword>
<feature type="transmembrane region" description="Helical" evidence="14">
    <location>
        <begin position="189"/>
        <end position="210"/>
    </location>
</feature>
<feature type="transmembrane region" description="Helical" evidence="14">
    <location>
        <begin position="217"/>
        <end position="245"/>
    </location>
</feature>
<dbReference type="SUPFAM" id="SSF81336">
    <property type="entry name" value="F1F0 ATP synthase subunit A"/>
    <property type="match status" value="1"/>
</dbReference>
<dbReference type="InterPro" id="IPR035908">
    <property type="entry name" value="F0_ATP_A_sf"/>
</dbReference>
<comment type="subcellular location">
    <subcellularLocation>
        <location evidence="2 13">Mitochondrion inner membrane</location>
        <topology evidence="2 13">Multi-pass membrane protein</topology>
    </subcellularLocation>
</comment>
<name>A0A976U712_9CHLO</name>
<keyword evidence="15" id="KW-0496">Mitochondrion</keyword>
<evidence type="ECO:0000256" key="2">
    <source>
        <dbReference type="ARBA" id="ARBA00004448"/>
    </source>
</evidence>
<evidence type="ECO:0000256" key="7">
    <source>
        <dbReference type="ARBA" id="ARBA00022692"/>
    </source>
</evidence>
<feature type="transmembrane region" description="Helical" evidence="14">
    <location>
        <begin position="88"/>
        <end position="112"/>
    </location>
</feature>
<dbReference type="FunFam" id="1.20.120.220:FF:000003">
    <property type="entry name" value="ATP synthase subunit a"/>
    <property type="match status" value="1"/>
</dbReference>
<evidence type="ECO:0000256" key="11">
    <source>
        <dbReference type="ARBA" id="ARBA00023136"/>
    </source>
</evidence>
<organism evidence="15">
    <name type="scientific">Symbiochloris sp. SG-2018</name>
    <dbReference type="NCBI Taxonomy" id="2126034"/>
    <lineage>
        <taxon>Eukaryota</taxon>
        <taxon>Viridiplantae</taxon>
        <taxon>Chlorophyta</taxon>
        <taxon>core chlorophytes</taxon>
        <taxon>Trebouxiophyceae</taxon>
        <taxon>Trebouxiales</taxon>
        <taxon>Trebouxiaceae</taxon>
        <taxon>Symbiochloris</taxon>
    </lineage>
</organism>
<geneLocation type="mitochondrion" evidence="15"/>
<keyword evidence="11 14" id="KW-0472">Membrane</keyword>
<keyword evidence="10" id="KW-0406">Ion transport</keyword>
<evidence type="ECO:0000313" key="15">
    <source>
        <dbReference type="EMBL" id="UVF37877.1"/>
    </source>
</evidence>
<comment type="function">
    <text evidence="1">Mitochondrial membrane ATP synthase (F(1)F(0) ATP synthase or Complex V) produces ATP from ADP in the presence of a proton gradient across the membrane which is generated by electron transport complexes of the respiratory chain. F-type ATPases consist of two structural domains, F(1) - containing the extramembraneous catalytic core and F(0) - containing the membrane proton channel, linked together by a central stalk and a peripheral stalk. During catalysis, ATP synthesis in the catalytic domain of F(1) is coupled via a rotary mechanism of the central stalk subunits to proton translocation. Key component of the proton channel; it may play a direct role in the translocation of protons across the membrane.</text>
</comment>
<dbReference type="Gene3D" id="1.20.120.220">
    <property type="entry name" value="ATP synthase, F0 complex, subunit A"/>
    <property type="match status" value="1"/>
</dbReference>
<dbReference type="Pfam" id="PF00119">
    <property type="entry name" value="ATP-synt_A"/>
    <property type="match status" value="1"/>
</dbReference>
<dbReference type="PROSITE" id="PS00449">
    <property type="entry name" value="ATPASE_A"/>
    <property type="match status" value="1"/>
</dbReference>
<dbReference type="HAMAP" id="MF_01393">
    <property type="entry name" value="ATP_synth_a_bact"/>
    <property type="match status" value="1"/>
</dbReference>
<dbReference type="InterPro" id="IPR000568">
    <property type="entry name" value="ATP_synth_F0_asu"/>
</dbReference>
<comment type="subunit">
    <text evidence="4">F-type ATPases have 2 components, CF(1) - the catalytic core - and CF(0) - the membrane proton channel. CF(1) has five subunits: alpha(3), beta(3), gamma(1), delta(1), epsilon(1). CF(0) has three main subunits: a, b and c.</text>
</comment>
<feature type="transmembrane region" description="Helical" evidence="14">
    <location>
        <begin position="34"/>
        <end position="58"/>
    </location>
</feature>
<dbReference type="NCBIfam" id="TIGR01131">
    <property type="entry name" value="ATP_synt_6_or_A"/>
    <property type="match status" value="1"/>
</dbReference>
<feature type="transmembrane region" description="Helical" evidence="14">
    <location>
        <begin position="144"/>
        <end position="169"/>
    </location>
</feature>
<evidence type="ECO:0000256" key="3">
    <source>
        <dbReference type="ARBA" id="ARBA00006810"/>
    </source>
</evidence>
<evidence type="ECO:0000256" key="5">
    <source>
        <dbReference type="ARBA" id="ARBA00022448"/>
    </source>
</evidence>
<feature type="transmembrane region" description="Helical" evidence="14">
    <location>
        <begin position="118"/>
        <end position="137"/>
    </location>
</feature>
<dbReference type="PANTHER" id="PTHR11410">
    <property type="entry name" value="ATP SYNTHASE SUBUNIT A"/>
    <property type="match status" value="1"/>
</dbReference>
<evidence type="ECO:0000256" key="1">
    <source>
        <dbReference type="ARBA" id="ARBA00002070"/>
    </source>
</evidence>
<dbReference type="GO" id="GO:0045259">
    <property type="term" value="C:proton-transporting ATP synthase complex"/>
    <property type="evidence" value="ECO:0007669"/>
    <property type="project" value="UniProtKB-KW"/>
</dbReference>
<evidence type="ECO:0000256" key="12">
    <source>
        <dbReference type="ARBA" id="ARBA00023310"/>
    </source>
</evidence>
<gene>
    <name evidence="15" type="primary">atp6</name>
</gene>
<evidence type="ECO:0000256" key="8">
    <source>
        <dbReference type="ARBA" id="ARBA00022781"/>
    </source>
</evidence>
<reference evidence="15" key="1">
    <citation type="submission" date="2022-07" db="EMBL/GenBank/DDBJ databases">
        <title>The complete mitochondrial genome of symbiochlorium hainandiaet.</title>
        <authorList>
            <person name="Yang F.F."/>
        </authorList>
    </citation>
    <scope>NUCLEOTIDE SEQUENCE</scope>
</reference>
<keyword evidence="6" id="KW-0138">CF(0)</keyword>
<evidence type="ECO:0000256" key="6">
    <source>
        <dbReference type="ARBA" id="ARBA00022547"/>
    </source>
</evidence>
<proteinExistence type="inferred from homology"/>
<evidence type="ECO:0000256" key="4">
    <source>
        <dbReference type="ARBA" id="ARBA00011648"/>
    </source>
</evidence>
<dbReference type="AlphaFoldDB" id="A0A976U712"/>
<dbReference type="GO" id="GO:0005743">
    <property type="term" value="C:mitochondrial inner membrane"/>
    <property type="evidence" value="ECO:0007669"/>
    <property type="project" value="UniProtKB-SubCell"/>
</dbReference>
<evidence type="ECO:0000256" key="9">
    <source>
        <dbReference type="ARBA" id="ARBA00022989"/>
    </source>
</evidence>
<keyword evidence="7 14" id="KW-0812">Transmembrane</keyword>
<dbReference type="PRINTS" id="PR00123">
    <property type="entry name" value="ATPASEA"/>
</dbReference>
<evidence type="ECO:0000256" key="14">
    <source>
        <dbReference type="SAM" id="Phobius"/>
    </source>
</evidence>
<accession>A0A976U712</accession>
<dbReference type="RefSeq" id="YP_010470389.1">
    <property type="nucleotide sequence ID" value="NC_066038.1"/>
</dbReference>
<keyword evidence="12" id="KW-0066">ATP synthesis</keyword>
<evidence type="ECO:0000256" key="13">
    <source>
        <dbReference type="RuleBase" id="RU004450"/>
    </source>
</evidence>
<protein>
    <recommendedName>
        <fullName evidence="13">ATP synthase subunit a</fullName>
    </recommendedName>
</protein>
<keyword evidence="5" id="KW-0813">Transport</keyword>
<comment type="similarity">
    <text evidence="3">Belongs to the ATPase A chain family.</text>
</comment>
<dbReference type="PANTHER" id="PTHR11410:SF0">
    <property type="entry name" value="ATP SYNTHASE SUBUNIT A"/>
    <property type="match status" value="1"/>
</dbReference>
<dbReference type="InterPro" id="IPR045083">
    <property type="entry name" value="ATP_synth_F0_asu_bact/mt"/>
</dbReference>
<dbReference type="GO" id="GO:0046933">
    <property type="term" value="F:proton-transporting ATP synthase activity, rotational mechanism"/>
    <property type="evidence" value="ECO:0007669"/>
    <property type="project" value="TreeGrafter"/>
</dbReference>
<dbReference type="EMBL" id="ON897766">
    <property type="protein sequence ID" value="UVF37877.1"/>
    <property type="molecule type" value="Genomic_DNA"/>
</dbReference>
<sequence>MNLNIYSPVEQFAIICYLRFNLGLFDFSWTNSSLYLSIIALLLFLFSTILFIQGGLFVPSRWQLVLEGVYEFITGLIDQQIGLEGKPYFFLIFAVFLTILLANLIGMVPYGFTTTSHLAVTVGFSLSLLIGITIMGFQKHGLHFLSFFLPKGVPLALGSLLVLIEIVSYLSRPISLGVRLFANMMAGHILLHILSGFAYASFCAGGVLMLAGIFPFLAVIAVTLLEFLVACLQAYVLTTLIAIYMHDSIALH</sequence>
<evidence type="ECO:0000256" key="10">
    <source>
        <dbReference type="ARBA" id="ARBA00023065"/>
    </source>
</evidence>
<dbReference type="CDD" id="cd00310">
    <property type="entry name" value="ATP-synt_Fo_a_6"/>
    <property type="match status" value="1"/>
</dbReference>
<dbReference type="NCBIfam" id="NF004482">
    <property type="entry name" value="PRK05815.2-4"/>
    <property type="match status" value="1"/>
</dbReference>